<dbReference type="EMBL" id="FOEG01000004">
    <property type="protein sequence ID" value="SEO89244.1"/>
    <property type="molecule type" value="Genomic_DNA"/>
</dbReference>
<dbReference type="SUPFAM" id="SSF55729">
    <property type="entry name" value="Acyl-CoA N-acyltransferases (Nat)"/>
    <property type="match status" value="1"/>
</dbReference>
<dbReference type="Gene3D" id="3.40.630.30">
    <property type="match status" value="1"/>
</dbReference>
<name>A0A1H8TF71_9GAMM</name>
<dbReference type="STRING" id="406100.SAMN04488052_104105"/>
<dbReference type="PANTHER" id="PTHR43877">
    <property type="entry name" value="AMINOALKYLPHOSPHONATE N-ACETYLTRANSFERASE-RELATED-RELATED"/>
    <property type="match status" value="1"/>
</dbReference>
<sequence length="178" mass="18591">MGIARRKGLAMTTTIRHEAPTDADAIHGLTTAAFLDAPHSDGTEPFIVDALRAAGALDISLVAEQAGEIVGHVAVSPVTVSDGSCGWYGLGPISVHPERQGQGIGSELVRTALRCLQERSAAGCVLLGEPAYYARFGFRPEPGLTLPDVPPAYFQALALGASVPHGVVSYHEAFHPRG</sequence>
<dbReference type="AlphaFoldDB" id="A0A1H8TF71"/>
<dbReference type="InterPro" id="IPR000182">
    <property type="entry name" value="GNAT_dom"/>
</dbReference>
<evidence type="ECO:0000313" key="5">
    <source>
        <dbReference type="Proteomes" id="UP000199657"/>
    </source>
</evidence>
<dbReference type="InterPro" id="IPR050832">
    <property type="entry name" value="Bact_Acetyltransf"/>
</dbReference>
<dbReference type="Pfam" id="PF13508">
    <property type="entry name" value="Acetyltransf_7"/>
    <property type="match status" value="1"/>
</dbReference>
<evidence type="ECO:0000313" key="4">
    <source>
        <dbReference type="EMBL" id="SEO89244.1"/>
    </source>
</evidence>
<keyword evidence="5" id="KW-1185">Reference proteome</keyword>
<accession>A0A1H8TF71</accession>
<evidence type="ECO:0000259" key="3">
    <source>
        <dbReference type="PROSITE" id="PS51186"/>
    </source>
</evidence>
<dbReference type="PANTHER" id="PTHR43877:SF1">
    <property type="entry name" value="ACETYLTRANSFERASE"/>
    <property type="match status" value="1"/>
</dbReference>
<dbReference type="InterPro" id="IPR016181">
    <property type="entry name" value="Acyl_CoA_acyltransferase"/>
</dbReference>
<proteinExistence type="predicted"/>
<gene>
    <name evidence="4" type="ORF">SAMN04488052_104105</name>
</gene>
<dbReference type="Proteomes" id="UP000199657">
    <property type="component" value="Unassembled WGS sequence"/>
</dbReference>
<protein>
    <submittedName>
        <fullName evidence="4">Putative acetyltransferase</fullName>
    </submittedName>
</protein>
<dbReference type="CDD" id="cd04301">
    <property type="entry name" value="NAT_SF"/>
    <property type="match status" value="1"/>
</dbReference>
<dbReference type="GO" id="GO:0016747">
    <property type="term" value="F:acyltransferase activity, transferring groups other than amino-acyl groups"/>
    <property type="evidence" value="ECO:0007669"/>
    <property type="project" value="InterPro"/>
</dbReference>
<keyword evidence="2" id="KW-0012">Acyltransferase</keyword>
<keyword evidence="1 4" id="KW-0808">Transferase</keyword>
<dbReference type="PROSITE" id="PS51186">
    <property type="entry name" value="GNAT"/>
    <property type="match status" value="1"/>
</dbReference>
<evidence type="ECO:0000256" key="1">
    <source>
        <dbReference type="ARBA" id="ARBA00022679"/>
    </source>
</evidence>
<reference evidence="4 5" key="1">
    <citation type="submission" date="2016-10" db="EMBL/GenBank/DDBJ databases">
        <authorList>
            <person name="de Groot N.N."/>
        </authorList>
    </citation>
    <scope>NUCLEOTIDE SEQUENCE [LARGE SCALE GENOMIC DNA]</scope>
    <source>
        <strain evidence="4 5">CGMCC 1.6291</strain>
    </source>
</reference>
<organism evidence="4 5">
    <name type="scientific">Aquisalimonas asiatica</name>
    <dbReference type="NCBI Taxonomy" id="406100"/>
    <lineage>
        <taxon>Bacteria</taxon>
        <taxon>Pseudomonadati</taxon>
        <taxon>Pseudomonadota</taxon>
        <taxon>Gammaproteobacteria</taxon>
        <taxon>Chromatiales</taxon>
        <taxon>Ectothiorhodospiraceae</taxon>
        <taxon>Aquisalimonas</taxon>
    </lineage>
</organism>
<feature type="domain" description="N-acetyltransferase" evidence="3">
    <location>
        <begin position="13"/>
        <end position="160"/>
    </location>
</feature>
<evidence type="ECO:0000256" key="2">
    <source>
        <dbReference type="ARBA" id="ARBA00023315"/>
    </source>
</evidence>